<dbReference type="Proteomes" id="UP000789405">
    <property type="component" value="Unassembled WGS sequence"/>
</dbReference>
<accession>A0A9N9K450</accession>
<evidence type="ECO:0000313" key="1">
    <source>
        <dbReference type="EMBL" id="CAG8809288.1"/>
    </source>
</evidence>
<name>A0A9N9K450_9GLOM</name>
<feature type="non-terminal residue" evidence="1">
    <location>
        <position position="1"/>
    </location>
</feature>
<sequence length="43" mass="4911">YEPTMRLEPSRAYISKARLDSSLTYKLRLELSLRLLGSAQLGL</sequence>
<proteinExistence type="predicted"/>
<dbReference type="AlphaFoldDB" id="A0A9N9K450"/>
<organism evidence="1 2">
    <name type="scientific">Dentiscutata erythropus</name>
    <dbReference type="NCBI Taxonomy" id="1348616"/>
    <lineage>
        <taxon>Eukaryota</taxon>
        <taxon>Fungi</taxon>
        <taxon>Fungi incertae sedis</taxon>
        <taxon>Mucoromycota</taxon>
        <taxon>Glomeromycotina</taxon>
        <taxon>Glomeromycetes</taxon>
        <taxon>Diversisporales</taxon>
        <taxon>Gigasporaceae</taxon>
        <taxon>Dentiscutata</taxon>
    </lineage>
</organism>
<evidence type="ECO:0000313" key="2">
    <source>
        <dbReference type="Proteomes" id="UP000789405"/>
    </source>
</evidence>
<protein>
    <submittedName>
        <fullName evidence="1">963_t:CDS:1</fullName>
    </submittedName>
</protein>
<reference evidence="1" key="1">
    <citation type="submission" date="2021-06" db="EMBL/GenBank/DDBJ databases">
        <authorList>
            <person name="Kallberg Y."/>
            <person name="Tangrot J."/>
            <person name="Rosling A."/>
        </authorList>
    </citation>
    <scope>NUCLEOTIDE SEQUENCE</scope>
    <source>
        <strain evidence="1">MA453B</strain>
    </source>
</reference>
<comment type="caution">
    <text evidence="1">The sequence shown here is derived from an EMBL/GenBank/DDBJ whole genome shotgun (WGS) entry which is preliminary data.</text>
</comment>
<keyword evidence="2" id="KW-1185">Reference proteome</keyword>
<gene>
    <name evidence="1" type="ORF">DERYTH_LOCUS25067</name>
</gene>
<dbReference type="EMBL" id="CAJVPY010044899">
    <property type="protein sequence ID" value="CAG8809288.1"/>
    <property type="molecule type" value="Genomic_DNA"/>
</dbReference>